<organism evidence="2 3">
    <name type="scientific">Peptoniphilus indolicus</name>
    <dbReference type="NCBI Taxonomy" id="33030"/>
    <lineage>
        <taxon>Bacteria</taxon>
        <taxon>Bacillati</taxon>
        <taxon>Bacillota</taxon>
        <taxon>Tissierellia</taxon>
        <taxon>Tissierellales</taxon>
        <taxon>Peptoniphilaceae</taxon>
        <taxon>Peptoniphilus</taxon>
    </lineage>
</organism>
<keyword evidence="1" id="KW-1133">Transmembrane helix</keyword>
<dbReference type="Proteomes" id="UP000254777">
    <property type="component" value="Unassembled WGS sequence"/>
</dbReference>
<proteinExistence type="predicted"/>
<gene>
    <name evidence="2" type="ORF">NCTC11088_00052</name>
</gene>
<accession>A0A379D9Q3</accession>
<name>A0A379D9Q3_9FIRM</name>
<evidence type="ECO:0000256" key="1">
    <source>
        <dbReference type="SAM" id="Phobius"/>
    </source>
</evidence>
<dbReference type="EMBL" id="UGTH01000001">
    <property type="protein sequence ID" value="SUB74322.1"/>
    <property type="molecule type" value="Genomic_DNA"/>
</dbReference>
<dbReference type="AlphaFoldDB" id="A0A379D9Q3"/>
<evidence type="ECO:0000313" key="3">
    <source>
        <dbReference type="Proteomes" id="UP000254777"/>
    </source>
</evidence>
<feature type="transmembrane region" description="Helical" evidence="1">
    <location>
        <begin position="6"/>
        <end position="24"/>
    </location>
</feature>
<reference evidence="2 3" key="1">
    <citation type="submission" date="2018-06" db="EMBL/GenBank/DDBJ databases">
        <authorList>
            <consortium name="Pathogen Informatics"/>
            <person name="Doyle S."/>
        </authorList>
    </citation>
    <scope>NUCLEOTIDE SEQUENCE [LARGE SCALE GENOMIC DNA]</scope>
    <source>
        <strain evidence="2 3">NCTC11088</strain>
    </source>
</reference>
<keyword evidence="1" id="KW-0472">Membrane</keyword>
<keyword evidence="1" id="KW-0812">Transmembrane</keyword>
<evidence type="ECO:0000313" key="2">
    <source>
        <dbReference type="EMBL" id="SUB74322.1"/>
    </source>
</evidence>
<sequence>MNEKFEILSIIILVISPIFMHLIFKQEYKNNLRKNFMNFLKWTILKLLKTLEFLSVYSTDLTSTLEKDLNNKNKK</sequence>
<protein>
    <submittedName>
        <fullName evidence="2">Uncharacterized protein</fullName>
    </submittedName>
</protein>
<dbReference type="RefSeq" id="WP_115311900.1">
    <property type="nucleotide sequence ID" value="NZ_UGTH01000001.1"/>
</dbReference>